<protein>
    <submittedName>
        <fullName evidence="2">Uncharacterized protein</fullName>
    </submittedName>
</protein>
<evidence type="ECO:0000313" key="2">
    <source>
        <dbReference type="EMBL" id="PZX46092.1"/>
    </source>
</evidence>
<organism evidence="2 3">
    <name type="scientific">Roseinatronobacter thiooxidans</name>
    <dbReference type="NCBI Taxonomy" id="121821"/>
    <lineage>
        <taxon>Bacteria</taxon>
        <taxon>Pseudomonadati</taxon>
        <taxon>Pseudomonadota</taxon>
        <taxon>Alphaproteobacteria</taxon>
        <taxon>Rhodobacterales</taxon>
        <taxon>Paracoccaceae</taxon>
        <taxon>Roseinatronobacter</taxon>
    </lineage>
</organism>
<gene>
    <name evidence="2" type="ORF">LY56_01062</name>
</gene>
<dbReference type="AlphaFoldDB" id="A0A2W7S6D5"/>
<feature type="compositionally biased region" description="Basic and acidic residues" evidence="1">
    <location>
        <begin position="23"/>
        <end position="52"/>
    </location>
</feature>
<name>A0A2W7S6D5_9RHOB</name>
<accession>A0A2W7S6D5</accession>
<feature type="region of interest" description="Disordered" evidence="1">
    <location>
        <begin position="1"/>
        <end position="52"/>
    </location>
</feature>
<reference evidence="2 3" key="1">
    <citation type="submission" date="2018-06" db="EMBL/GenBank/DDBJ databases">
        <title>Genomic Encyclopedia of Archaeal and Bacterial Type Strains, Phase II (KMG-II): from individual species to whole genera.</title>
        <authorList>
            <person name="Goeker M."/>
        </authorList>
    </citation>
    <scope>NUCLEOTIDE SEQUENCE [LARGE SCALE GENOMIC DNA]</scope>
    <source>
        <strain evidence="2 3">DSM 13087</strain>
    </source>
</reference>
<evidence type="ECO:0000313" key="3">
    <source>
        <dbReference type="Proteomes" id="UP000249364"/>
    </source>
</evidence>
<comment type="caution">
    <text evidence="2">The sequence shown here is derived from an EMBL/GenBank/DDBJ whole genome shotgun (WGS) entry which is preliminary data.</text>
</comment>
<proteinExistence type="predicted"/>
<evidence type="ECO:0000256" key="1">
    <source>
        <dbReference type="SAM" id="MobiDB-lite"/>
    </source>
</evidence>
<keyword evidence="3" id="KW-1185">Reference proteome</keyword>
<dbReference type="Proteomes" id="UP000249364">
    <property type="component" value="Unassembled WGS sequence"/>
</dbReference>
<dbReference type="EMBL" id="QKZQ01000004">
    <property type="protein sequence ID" value="PZX46092.1"/>
    <property type="molecule type" value="Genomic_DNA"/>
</dbReference>
<sequence length="52" mass="5445">MGNDKKKKAASGSKAAKPQSDYKANESEGKASKSDSKFQKAIGKAKDASRKG</sequence>